<dbReference type="AlphaFoldDB" id="C5A5F0"/>
<reference evidence="1 2" key="1">
    <citation type="journal article" date="2007" name="Genome Biol.">
        <title>Genome analysis and genome-wide proteomics of Thermococcus gammatolerans, the most radioresistant organism known amongst the Archaea.</title>
        <authorList>
            <person name="Zivanovic Y."/>
            <person name="Armengaud J."/>
            <person name="Lagorce A."/>
            <person name="Leplat C."/>
            <person name="Guerin P."/>
            <person name="Dutertre M."/>
            <person name="Anthouard V."/>
            <person name="Forterre P."/>
            <person name="Wincker P."/>
            <person name="Confalonieri F."/>
        </authorList>
    </citation>
    <scope>NUCLEOTIDE SEQUENCE [LARGE SCALE GENOMIC DNA]</scope>
    <source>
        <strain evidence="2">DSM 15229 / JCM 11827 / EJ3</strain>
    </source>
</reference>
<dbReference type="GO" id="GO:0032259">
    <property type="term" value="P:methylation"/>
    <property type="evidence" value="ECO:0007669"/>
    <property type="project" value="UniProtKB-KW"/>
</dbReference>
<dbReference type="OrthoDB" id="84950at2157"/>
<protein>
    <submittedName>
        <fullName evidence="1">SAM-dependent methyltransferase, putative</fullName>
    </submittedName>
</protein>
<dbReference type="KEGG" id="tga:TGAM_0960"/>
<dbReference type="GO" id="GO:0008168">
    <property type="term" value="F:methyltransferase activity"/>
    <property type="evidence" value="ECO:0007669"/>
    <property type="project" value="UniProtKB-KW"/>
</dbReference>
<accession>C5A5F0</accession>
<dbReference type="HOGENOM" id="CLU_084121_0_0_2"/>
<dbReference type="CDD" id="cd02440">
    <property type="entry name" value="AdoMet_MTases"/>
    <property type="match status" value="1"/>
</dbReference>
<dbReference type="Proteomes" id="UP000001488">
    <property type="component" value="Chromosome"/>
</dbReference>
<dbReference type="RefSeq" id="WP_015858576.1">
    <property type="nucleotide sequence ID" value="NC_012804.1"/>
</dbReference>
<sequence>MASLYDYMRLPMDPSSEIAQKRYVAIRSFFNWALKEKLVPRKRELRVLDLCAGTGIAGAALLETLTEWGIEASLTLIEKRKEDLLLVEEWLSGEREVIGIVGDCLTELPKLRDFDVALLWGHSMAHFNPFQAAELFRRVAKALGHDGVFLIEETDNFERLFYRGRYRSPHVEARGDDWTLVSLDEGYSRKNGTMLVGFYKLPGWEPVERAEIRLWDLAGIAGMVSMAFERVGIVSKNEHGIVGVDDVVYGAFPHRA</sequence>
<dbReference type="STRING" id="593117.TGAM_0960"/>
<name>C5A5F0_THEGJ</name>
<dbReference type="eggNOG" id="arCOG01790">
    <property type="taxonomic scope" value="Archaea"/>
</dbReference>
<dbReference type="PATRIC" id="fig|593117.10.peg.955"/>
<dbReference type="SUPFAM" id="SSF53335">
    <property type="entry name" value="S-adenosyl-L-methionine-dependent methyltransferases"/>
    <property type="match status" value="1"/>
</dbReference>
<evidence type="ECO:0000313" key="2">
    <source>
        <dbReference type="Proteomes" id="UP000001488"/>
    </source>
</evidence>
<keyword evidence="1" id="KW-0808">Transferase</keyword>
<dbReference type="PaxDb" id="593117-TGAM_0960"/>
<organism evidence="1 2">
    <name type="scientific">Thermococcus gammatolerans (strain DSM 15229 / JCM 11827 / EJ3)</name>
    <dbReference type="NCBI Taxonomy" id="593117"/>
    <lineage>
        <taxon>Archaea</taxon>
        <taxon>Methanobacteriati</taxon>
        <taxon>Methanobacteriota</taxon>
        <taxon>Thermococci</taxon>
        <taxon>Thermococcales</taxon>
        <taxon>Thermococcaceae</taxon>
        <taxon>Thermococcus</taxon>
    </lineage>
</organism>
<gene>
    <name evidence="1" type="ordered locus">TGAM_0960</name>
</gene>
<dbReference type="GeneID" id="7986917"/>
<dbReference type="Gene3D" id="3.40.50.150">
    <property type="entry name" value="Vaccinia Virus protein VP39"/>
    <property type="match status" value="1"/>
</dbReference>
<evidence type="ECO:0000313" key="1">
    <source>
        <dbReference type="EMBL" id="ACS33462.1"/>
    </source>
</evidence>
<dbReference type="EMBL" id="CP001398">
    <property type="protein sequence ID" value="ACS33462.1"/>
    <property type="molecule type" value="Genomic_DNA"/>
</dbReference>
<keyword evidence="1" id="KW-0489">Methyltransferase</keyword>
<keyword evidence="2" id="KW-1185">Reference proteome</keyword>
<proteinExistence type="predicted"/>
<dbReference type="InterPro" id="IPR029063">
    <property type="entry name" value="SAM-dependent_MTases_sf"/>
</dbReference>